<evidence type="ECO:0000256" key="6">
    <source>
        <dbReference type="HAMAP-Rule" id="MF_00821"/>
    </source>
</evidence>
<accession>A0A840SQE5</accession>
<dbReference type="NCBIfam" id="NF004392">
    <property type="entry name" value="PRK05751.1-3"/>
    <property type="match status" value="1"/>
</dbReference>
<dbReference type="NCBIfam" id="TIGR00809">
    <property type="entry name" value="secB"/>
    <property type="match status" value="1"/>
</dbReference>
<keyword evidence="5 6" id="KW-0143">Chaperone</keyword>
<comment type="similarity">
    <text evidence="1 6">Belongs to the SecB family.</text>
</comment>
<comment type="function">
    <text evidence="6">One of the proteins required for the normal export of preproteins out of the cell cytoplasm. It is a molecular chaperone that binds to a subset of precursor proteins, maintaining them in a translocation-competent state. It also specifically binds to its receptor SecA.</text>
</comment>
<dbReference type="PRINTS" id="PR01594">
    <property type="entry name" value="SECBCHAPRONE"/>
</dbReference>
<dbReference type="HAMAP" id="MF_00821">
    <property type="entry name" value="SecB"/>
    <property type="match status" value="1"/>
</dbReference>
<gene>
    <name evidence="6" type="primary">secB</name>
    <name evidence="7" type="ORF">HNP73_001504</name>
</gene>
<dbReference type="GO" id="GO:0006457">
    <property type="term" value="P:protein folding"/>
    <property type="evidence" value="ECO:0007669"/>
    <property type="project" value="UniProtKB-UniRule"/>
</dbReference>
<dbReference type="PANTHER" id="PTHR36918:SF1">
    <property type="entry name" value="PROTEIN-EXPORT PROTEIN SECB"/>
    <property type="match status" value="1"/>
</dbReference>
<dbReference type="InterPro" id="IPR035958">
    <property type="entry name" value="SecB-like_sf"/>
</dbReference>
<evidence type="ECO:0000313" key="8">
    <source>
        <dbReference type="Proteomes" id="UP000549457"/>
    </source>
</evidence>
<evidence type="ECO:0000256" key="1">
    <source>
        <dbReference type="ARBA" id="ARBA00009990"/>
    </source>
</evidence>
<dbReference type="SUPFAM" id="SSF54611">
    <property type="entry name" value="SecB-like"/>
    <property type="match status" value="1"/>
</dbReference>
<dbReference type="AlphaFoldDB" id="A0A840SQE5"/>
<evidence type="ECO:0000256" key="2">
    <source>
        <dbReference type="ARBA" id="ARBA00022448"/>
    </source>
</evidence>
<evidence type="ECO:0000256" key="5">
    <source>
        <dbReference type="ARBA" id="ARBA00023186"/>
    </source>
</evidence>
<dbReference type="PANTHER" id="PTHR36918">
    <property type="match status" value="1"/>
</dbReference>
<dbReference type="InterPro" id="IPR003708">
    <property type="entry name" value="SecB"/>
</dbReference>
<comment type="caution">
    <text evidence="7">The sequence shown here is derived from an EMBL/GenBank/DDBJ whole genome shotgun (WGS) entry which is preliminary data.</text>
</comment>
<comment type="subunit">
    <text evidence="6">Homotetramer, a dimer of dimers. One homotetramer interacts with 1 SecA dimer.</text>
</comment>
<sequence length="164" mass="18250">MADEATGEAAAPATPRMQNLTQYVRDLSFENIAAQKGFVSSEGKPDIKIQFGIDAQQRAAEHYEVTLKVKVESEIAQTPIFILELDYGGIFQVQNVPQEQIHPLLMIECPRLMFPFVRRIVSDVTRDGGYPPMNLDQVDFLALYRAEVARRQAEAAPDSAPAQA</sequence>
<evidence type="ECO:0000256" key="4">
    <source>
        <dbReference type="ARBA" id="ARBA00023010"/>
    </source>
</evidence>
<reference evidence="7 8" key="1">
    <citation type="submission" date="2020-08" db="EMBL/GenBank/DDBJ databases">
        <title>Genomic Encyclopedia of Type Strains, Phase IV (KMG-IV): sequencing the most valuable type-strain genomes for metagenomic binning, comparative biology and taxonomic classification.</title>
        <authorList>
            <person name="Goeker M."/>
        </authorList>
    </citation>
    <scope>NUCLEOTIDE SEQUENCE [LARGE SCALE GENOMIC DNA]</scope>
    <source>
        <strain evidence="7 8">DSM 101730</strain>
    </source>
</reference>
<dbReference type="Pfam" id="PF02556">
    <property type="entry name" value="SecB"/>
    <property type="match status" value="1"/>
</dbReference>
<proteinExistence type="inferred from homology"/>
<dbReference type="GO" id="GO:0051262">
    <property type="term" value="P:protein tetramerization"/>
    <property type="evidence" value="ECO:0007669"/>
    <property type="project" value="InterPro"/>
</dbReference>
<evidence type="ECO:0000313" key="7">
    <source>
        <dbReference type="EMBL" id="MBB5221583.1"/>
    </source>
</evidence>
<organism evidence="7 8">
    <name type="scientific">Amaricoccus macauensis</name>
    <dbReference type="NCBI Taxonomy" id="57001"/>
    <lineage>
        <taxon>Bacteria</taxon>
        <taxon>Pseudomonadati</taxon>
        <taxon>Pseudomonadota</taxon>
        <taxon>Alphaproteobacteria</taxon>
        <taxon>Rhodobacterales</taxon>
        <taxon>Paracoccaceae</taxon>
        <taxon>Amaricoccus</taxon>
    </lineage>
</organism>
<dbReference type="Gene3D" id="3.10.420.10">
    <property type="entry name" value="SecB-like"/>
    <property type="match status" value="1"/>
</dbReference>
<protein>
    <recommendedName>
        <fullName evidence="6">Protein-export protein SecB</fullName>
    </recommendedName>
</protein>
<name>A0A840SQE5_9RHOB</name>
<keyword evidence="3 6" id="KW-0653">Protein transport</keyword>
<comment type="subcellular location">
    <subcellularLocation>
        <location evidence="6">Cytoplasm</location>
    </subcellularLocation>
</comment>
<dbReference type="GO" id="GO:0015031">
    <property type="term" value="P:protein transport"/>
    <property type="evidence" value="ECO:0007669"/>
    <property type="project" value="UniProtKB-UniRule"/>
</dbReference>
<keyword evidence="4 6" id="KW-0811">Translocation</keyword>
<dbReference type="Proteomes" id="UP000549457">
    <property type="component" value="Unassembled WGS sequence"/>
</dbReference>
<dbReference type="EMBL" id="JACHFM010000001">
    <property type="protein sequence ID" value="MBB5221583.1"/>
    <property type="molecule type" value="Genomic_DNA"/>
</dbReference>
<keyword evidence="2 6" id="KW-0813">Transport</keyword>
<dbReference type="RefSeq" id="WP_184147933.1">
    <property type="nucleotide sequence ID" value="NZ_JACHFM010000001.1"/>
</dbReference>
<keyword evidence="8" id="KW-1185">Reference proteome</keyword>
<dbReference type="GO" id="GO:0051082">
    <property type="term" value="F:unfolded protein binding"/>
    <property type="evidence" value="ECO:0007669"/>
    <property type="project" value="InterPro"/>
</dbReference>
<evidence type="ECO:0000256" key="3">
    <source>
        <dbReference type="ARBA" id="ARBA00022927"/>
    </source>
</evidence>
<keyword evidence="6" id="KW-0963">Cytoplasm</keyword>
<dbReference type="GO" id="GO:0005737">
    <property type="term" value="C:cytoplasm"/>
    <property type="evidence" value="ECO:0007669"/>
    <property type="project" value="UniProtKB-SubCell"/>
</dbReference>